<evidence type="ECO:0000256" key="1">
    <source>
        <dbReference type="SAM" id="MobiDB-lite"/>
    </source>
</evidence>
<proteinExistence type="predicted"/>
<organism evidence="2 3">
    <name type="scientific">Micromonospora pisi</name>
    <dbReference type="NCBI Taxonomy" id="589240"/>
    <lineage>
        <taxon>Bacteria</taxon>
        <taxon>Bacillati</taxon>
        <taxon>Actinomycetota</taxon>
        <taxon>Actinomycetes</taxon>
        <taxon>Micromonosporales</taxon>
        <taxon>Micromonosporaceae</taxon>
        <taxon>Micromonospora</taxon>
    </lineage>
</organism>
<dbReference type="Proteomes" id="UP000277671">
    <property type="component" value="Unassembled WGS sequence"/>
</dbReference>
<comment type="caution">
    <text evidence="2">The sequence shown here is derived from an EMBL/GenBank/DDBJ whole genome shotgun (WGS) entry which is preliminary data.</text>
</comment>
<gene>
    <name evidence="2" type="ORF">BDK92_4454</name>
</gene>
<sequence length="81" mass="8857">MAVRLRIPLRCVRRPQTFIVPVPVEPALINRDRESLGGRLAIGVRHPHLALCAGTSKPQSRHDGERPGAFSSKTRRPAGAT</sequence>
<reference evidence="2 3" key="1">
    <citation type="submission" date="2018-10" db="EMBL/GenBank/DDBJ databases">
        <title>Sequencing the genomes of 1000 actinobacteria strains.</title>
        <authorList>
            <person name="Klenk H.-P."/>
        </authorList>
    </citation>
    <scope>NUCLEOTIDE SEQUENCE [LARGE SCALE GENOMIC DNA]</scope>
    <source>
        <strain evidence="2 3">DSM 45175</strain>
    </source>
</reference>
<evidence type="ECO:0000313" key="2">
    <source>
        <dbReference type="EMBL" id="RKR90086.1"/>
    </source>
</evidence>
<name>A0A495JM48_9ACTN</name>
<dbReference type="EMBL" id="RBKT01000001">
    <property type="protein sequence ID" value="RKR90086.1"/>
    <property type="molecule type" value="Genomic_DNA"/>
</dbReference>
<evidence type="ECO:0000313" key="3">
    <source>
        <dbReference type="Proteomes" id="UP000277671"/>
    </source>
</evidence>
<protein>
    <submittedName>
        <fullName evidence="2">Uncharacterized protein</fullName>
    </submittedName>
</protein>
<keyword evidence="3" id="KW-1185">Reference proteome</keyword>
<feature type="region of interest" description="Disordered" evidence="1">
    <location>
        <begin position="53"/>
        <end position="81"/>
    </location>
</feature>
<accession>A0A495JM48</accession>
<dbReference type="AlphaFoldDB" id="A0A495JM48"/>